<dbReference type="InterPro" id="IPR018821">
    <property type="entry name" value="DUF294_put_nucleoTrafse_sb-bd"/>
</dbReference>
<feature type="domain" description="CBS" evidence="4">
    <location>
        <begin position="314"/>
        <end position="370"/>
    </location>
</feature>
<dbReference type="Proteomes" id="UP000254889">
    <property type="component" value="Chromosome"/>
</dbReference>
<evidence type="ECO:0000259" key="4">
    <source>
        <dbReference type="PROSITE" id="PS51371"/>
    </source>
</evidence>
<dbReference type="PROSITE" id="PS51371">
    <property type="entry name" value="CBS"/>
    <property type="match status" value="2"/>
</dbReference>
<dbReference type="GO" id="GO:0045004">
    <property type="term" value="P:DNA replication proofreading"/>
    <property type="evidence" value="ECO:0007669"/>
    <property type="project" value="TreeGrafter"/>
</dbReference>
<dbReference type="InterPro" id="IPR036397">
    <property type="entry name" value="RNaseH_sf"/>
</dbReference>
<accession>A0A345ZXG4</accession>
<keyword evidence="6" id="KW-1185">Reference proteome</keyword>
<dbReference type="Pfam" id="PF03445">
    <property type="entry name" value="DUF294"/>
    <property type="match status" value="1"/>
</dbReference>
<dbReference type="Pfam" id="PF00571">
    <property type="entry name" value="CBS"/>
    <property type="match status" value="2"/>
</dbReference>
<dbReference type="SMART" id="SM00479">
    <property type="entry name" value="EXOIII"/>
    <property type="match status" value="1"/>
</dbReference>
<dbReference type="InterPro" id="IPR012337">
    <property type="entry name" value="RNaseH-like_sf"/>
</dbReference>
<sequence length="708" mass="75378">MATGTIRNATPLIALEALVLDSETTGLDPAKARIVEMAMVPLKSGALVEDAPLRSLVNPGEPIPKAATDIHHIDDAMVAAAPSIAAAWPAFAAAMSGTIVIGHTLGFDLAVLKRECQRAGLPWMPPRTLDTRLLAQVAEPHLGGYTLEHLASWLGIAVENRHSAVADAVLTGMIFLALLPKLREGNIRTLAEAENACLALSTVLEDQHRAGWEEPVTSPRAHEERIFARIDTYPYRHRIADVMSAPPQTIAADVPLSAALQRMAQAKISSLLVTPPDTPGLVARDAAIVTERDVLRALAEHGKEALDWPVAAYAGKPLVTVPADAFVYRALGRMSRLKLRHLGVENDDGALCGIVSARDLLRLRAQEATVLGDAIDQADDVPALAAAWALLPHAAESLAAEGVSAREIAAVISRELGALTRRAGVLAERRMVEAGNDAAPCAFALCVLGSAGRGESLLAMDQDNALIFAEGEPDGAADRWFAVYGAIVADILHEVGVPYCQGGVMAKNAAWRGSRATWRLRIAEWITRSNPADLLSVDIFFDLAGVHGDQRLAHDIWRGAFDAAAGNAAFAKLLAEAAGEVEPGTTMFGGFRTENGRIDLKRTGLFGIVTTARVLAIKHHLLARATPARLAAVADLGRGGGDDLDALARAQAVFLDRILAQQLEDIRAGRPPGNKVAVKRLSRDERAALHDAFGAVRHLDTLTRDLLF</sequence>
<dbReference type="AlphaFoldDB" id="A0A345ZXG4"/>
<dbReference type="Gene3D" id="3.10.580.10">
    <property type="entry name" value="CBS-domain"/>
    <property type="match status" value="1"/>
</dbReference>
<evidence type="ECO:0000256" key="2">
    <source>
        <dbReference type="ARBA" id="ARBA00026073"/>
    </source>
</evidence>
<reference evidence="5 6" key="1">
    <citation type="submission" date="2018-07" db="EMBL/GenBank/DDBJ databases">
        <authorList>
            <person name="Quirk P.G."/>
            <person name="Krulwich T.A."/>
        </authorList>
    </citation>
    <scope>NUCLEOTIDE SEQUENCE [LARGE SCALE GENOMIC DNA]</scope>
    <source>
        <strain evidence="5 6">CC-BB4</strain>
    </source>
</reference>
<feature type="domain" description="CBS" evidence="4">
    <location>
        <begin position="243"/>
        <end position="304"/>
    </location>
</feature>
<dbReference type="SUPFAM" id="SSF53098">
    <property type="entry name" value="Ribonuclease H-like"/>
    <property type="match status" value="1"/>
</dbReference>
<dbReference type="GO" id="GO:0003676">
    <property type="term" value="F:nucleic acid binding"/>
    <property type="evidence" value="ECO:0007669"/>
    <property type="project" value="InterPro"/>
</dbReference>
<proteinExistence type="predicted"/>
<dbReference type="SUPFAM" id="SSF54631">
    <property type="entry name" value="CBS-domain pair"/>
    <property type="match status" value="1"/>
</dbReference>
<dbReference type="EMBL" id="CP031417">
    <property type="protein sequence ID" value="AXK81611.1"/>
    <property type="molecule type" value="Genomic_DNA"/>
</dbReference>
<organism evidence="5 6">
    <name type="scientific">Pseudolabrys taiwanensis</name>
    <dbReference type="NCBI Taxonomy" id="331696"/>
    <lineage>
        <taxon>Bacteria</taxon>
        <taxon>Pseudomonadati</taxon>
        <taxon>Pseudomonadota</taxon>
        <taxon>Alphaproteobacteria</taxon>
        <taxon>Hyphomicrobiales</taxon>
        <taxon>Xanthobacteraceae</taxon>
        <taxon>Pseudolabrys</taxon>
    </lineage>
</organism>
<dbReference type="FunFam" id="3.30.420.10:FF:000045">
    <property type="entry name" value="3'-5' exonuclease DinG"/>
    <property type="match status" value="1"/>
</dbReference>
<dbReference type="Gene3D" id="3.30.420.10">
    <property type="entry name" value="Ribonuclease H-like superfamily/Ribonuclease H"/>
    <property type="match status" value="1"/>
</dbReference>
<dbReference type="InterPro" id="IPR000644">
    <property type="entry name" value="CBS_dom"/>
</dbReference>
<dbReference type="CDD" id="cd05401">
    <property type="entry name" value="NT_GlnE_GlnD_like"/>
    <property type="match status" value="1"/>
</dbReference>
<dbReference type="Pfam" id="PF10335">
    <property type="entry name" value="DUF294_C"/>
    <property type="match status" value="1"/>
</dbReference>
<dbReference type="Pfam" id="PF00929">
    <property type="entry name" value="RNase_T"/>
    <property type="match status" value="1"/>
</dbReference>
<evidence type="ECO:0000256" key="3">
    <source>
        <dbReference type="PROSITE-ProRule" id="PRU00703"/>
    </source>
</evidence>
<dbReference type="GO" id="GO:0008773">
    <property type="term" value="F:[protein-PII] uridylyltransferase activity"/>
    <property type="evidence" value="ECO:0007669"/>
    <property type="project" value="InterPro"/>
</dbReference>
<evidence type="ECO:0000313" key="5">
    <source>
        <dbReference type="EMBL" id="AXK81611.1"/>
    </source>
</evidence>
<dbReference type="KEGG" id="ptaw:DW352_14440"/>
<dbReference type="OrthoDB" id="9808528at2"/>
<keyword evidence="3" id="KW-0129">CBS domain</keyword>
<dbReference type="InterPro" id="IPR013520">
    <property type="entry name" value="Ribonucl_H"/>
</dbReference>
<name>A0A345ZXG4_9HYPH</name>
<comment type="subunit">
    <text evidence="2">DNA polymerase III contains a core (composed of alpha, epsilon and theta chains) that associates with a tau subunit. This core dimerizes to form the POLIII' complex. PolIII' associates with the gamma complex (composed of gamma, delta, delta', psi and chi chains) and with the beta chain to form the complete DNA polymerase III complex.</text>
</comment>
<dbReference type="InterPro" id="IPR046342">
    <property type="entry name" value="CBS_dom_sf"/>
</dbReference>
<dbReference type="CDD" id="cd06127">
    <property type="entry name" value="DEDDh"/>
    <property type="match status" value="1"/>
</dbReference>
<dbReference type="GO" id="GO:0005829">
    <property type="term" value="C:cytosol"/>
    <property type="evidence" value="ECO:0007669"/>
    <property type="project" value="TreeGrafter"/>
</dbReference>
<protein>
    <submittedName>
        <fullName evidence="5">CBS domain-containing protein</fullName>
    </submittedName>
</protein>
<dbReference type="PANTHER" id="PTHR30231">
    <property type="entry name" value="DNA POLYMERASE III SUBUNIT EPSILON"/>
    <property type="match status" value="1"/>
</dbReference>
<evidence type="ECO:0000256" key="1">
    <source>
        <dbReference type="ARBA" id="ARBA00025483"/>
    </source>
</evidence>
<dbReference type="PANTHER" id="PTHR30231:SF41">
    <property type="entry name" value="DNA POLYMERASE III SUBUNIT EPSILON"/>
    <property type="match status" value="1"/>
</dbReference>
<comment type="function">
    <text evidence="1">DNA polymerase III is a complex, multichain enzyme responsible for most of the replicative synthesis in bacteria. The epsilon subunit contain the editing function and is a proofreading 3'-5' exonuclease.</text>
</comment>
<dbReference type="RefSeq" id="WP_115691990.1">
    <property type="nucleotide sequence ID" value="NZ_CP031417.1"/>
</dbReference>
<evidence type="ECO:0000313" key="6">
    <source>
        <dbReference type="Proteomes" id="UP000254889"/>
    </source>
</evidence>
<dbReference type="InterPro" id="IPR005105">
    <property type="entry name" value="GlnD_Uridyltrans_N"/>
</dbReference>
<dbReference type="SMART" id="SM00116">
    <property type="entry name" value="CBS"/>
    <property type="match status" value="2"/>
</dbReference>
<dbReference type="GO" id="GO:0008408">
    <property type="term" value="F:3'-5' exonuclease activity"/>
    <property type="evidence" value="ECO:0007669"/>
    <property type="project" value="TreeGrafter"/>
</dbReference>
<gene>
    <name evidence="5" type="ORF">DW352_14440</name>
</gene>